<gene>
    <name evidence="1" type="ORF">A2Y75_04815</name>
</gene>
<organism evidence="1 2">
    <name type="scientific">Candidatus Solincola sediminis</name>
    <dbReference type="NCBI Taxonomy" id="1797199"/>
    <lineage>
        <taxon>Bacteria</taxon>
        <taxon>Bacillati</taxon>
        <taxon>Actinomycetota</taxon>
        <taxon>Candidatus Geothermincolia</taxon>
        <taxon>Candidatus Geothermincolales</taxon>
        <taxon>Candidatus Geothermincolaceae</taxon>
        <taxon>Candidatus Solincola</taxon>
    </lineage>
</organism>
<proteinExistence type="predicted"/>
<evidence type="ECO:0000313" key="2">
    <source>
        <dbReference type="Proteomes" id="UP000177876"/>
    </source>
</evidence>
<protein>
    <submittedName>
        <fullName evidence="1">Uncharacterized protein</fullName>
    </submittedName>
</protein>
<comment type="caution">
    <text evidence="1">The sequence shown here is derived from an EMBL/GenBank/DDBJ whole genome shotgun (WGS) entry which is preliminary data.</text>
</comment>
<accession>A0A1F2WSG2</accession>
<evidence type="ECO:0000313" key="1">
    <source>
        <dbReference type="EMBL" id="OFW59706.1"/>
    </source>
</evidence>
<dbReference type="EMBL" id="MELK01000011">
    <property type="protein sequence ID" value="OFW59706.1"/>
    <property type="molecule type" value="Genomic_DNA"/>
</dbReference>
<sequence length="65" mass="7488">MKKLVISTSLSPVTKGIAVAAIESLNIDNRFVMLKWTFKSVRRGWQGMIEPRFYIAFLPARREAF</sequence>
<dbReference type="AlphaFoldDB" id="A0A1F2WSG2"/>
<name>A0A1F2WSG2_9ACTN</name>
<dbReference type="STRING" id="1797197.A2Y75_04815"/>
<dbReference type="Proteomes" id="UP000177876">
    <property type="component" value="Unassembled WGS sequence"/>
</dbReference>
<reference evidence="1 2" key="1">
    <citation type="journal article" date="2016" name="Nat. Commun.">
        <title>Thousands of microbial genomes shed light on interconnected biogeochemical processes in an aquifer system.</title>
        <authorList>
            <person name="Anantharaman K."/>
            <person name="Brown C.T."/>
            <person name="Hug L.A."/>
            <person name="Sharon I."/>
            <person name="Castelle C.J."/>
            <person name="Probst A.J."/>
            <person name="Thomas B.C."/>
            <person name="Singh A."/>
            <person name="Wilkins M.J."/>
            <person name="Karaoz U."/>
            <person name="Brodie E.L."/>
            <person name="Williams K.H."/>
            <person name="Hubbard S.S."/>
            <person name="Banfield J.F."/>
        </authorList>
    </citation>
    <scope>NUCLEOTIDE SEQUENCE [LARGE SCALE GENOMIC DNA]</scope>
</reference>